<dbReference type="Proteomes" id="UP001319861">
    <property type="component" value="Chromosome"/>
</dbReference>
<dbReference type="InterPro" id="IPR053158">
    <property type="entry name" value="CapK_Type1_Caps_Biosynth"/>
</dbReference>
<organism evidence="1 2">
    <name type="scientific">Sinomonas cyclohexanicum</name>
    <name type="common">Corynebacterium cyclohexanicum</name>
    <dbReference type="NCBI Taxonomy" id="322009"/>
    <lineage>
        <taxon>Bacteria</taxon>
        <taxon>Bacillati</taxon>
        <taxon>Actinomycetota</taxon>
        <taxon>Actinomycetes</taxon>
        <taxon>Micrococcales</taxon>
        <taxon>Micrococcaceae</taxon>
        <taxon>Sinomonas</taxon>
    </lineage>
</organism>
<evidence type="ECO:0000313" key="1">
    <source>
        <dbReference type="EMBL" id="BCT75899.1"/>
    </source>
</evidence>
<dbReference type="EMBL" id="AP024525">
    <property type="protein sequence ID" value="BCT75899.1"/>
    <property type="molecule type" value="Genomic_DNA"/>
</dbReference>
<dbReference type="InterPro" id="IPR042099">
    <property type="entry name" value="ANL_N_sf"/>
</dbReference>
<protein>
    <recommendedName>
        <fullName evidence="3">Phenylacetate--CoA ligase family protein</fullName>
    </recommendedName>
</protein>
<keyword evidence="2" id="KW-1185">Reference proteome</keyword>
<reference evidence="1 2" key="1">
    <citation type="journal article" date="2021" name="J. Biosci. Bioeng.">
        <title>Identification and characterization of a chc gene cluster responsible for the aromatization pathway of cyclohexanecarboxylate degradation in Sinomonas cyclohexanicum ATCC 51369.</title>
        <authorList>
            <person name="Yamamoto T."/>
            <person name="Hasegawa Y."/>
            <person name="Lau P.C.K."/>
            <person name="Iwaki H."/>
        </authorList>
    </citation>
    <scope>NUCLEOTIDE SEQUENCE [LARGE SCALE GENOMIC DNA]</scope>
    <source>
        <strain evidence="1 2">ATCC 51369</strain>
    </source>
</reference>
<accession>A0ABN6FG75</accession>
<name>A0ABN6FG75_SINCY</name>
<dbReference type="PANTHER" id="PTHR36932">
    <property type="entry name" value="CAPSULAR POLYSACCHARIDE BIOSYNTHESIS PROTEIN"/>
    <property type="match status" value="1"/>
</dbReference>
<dbReference type="Gene3D" id="3.40.50.12780">
    <property type="entry name" value="N-terminal domain of ligase-like"/>
    <property type="match status" value="1"/>
</dbReference>
<sequence length="288" mass="31158">MEMQRRRDPWRRRSFRVFSIQQPLGALVAELNAFDPAAITGYPSILELLSEEKAAGRLRVSPVLVELAGESIDQASHARIEAGLGGSLHEAYAASEFLIMAVDCDRGWLHVNSDWVVLEPVQADMSPTPSGEPSHSVLLTNLANRVQPLIRYDLGDSVVARRDPCECGSPFPAIRVHGRCDDVLHLRTDDGRTVSVLPLAVASILDETPGVRNSQLVQTGPVSLELRLELKQGAGEGTAVSALENLRVFLADQGLPNVGVALSPAAPERTPRSGKYRQVVALPRTAAQ</sequence>
<gene>
    <name evidence="1" type="ORF">SCMU_17410</name>
</gene>
<evidence type="ECO:0000313" key="2">
    <source>
        <dbReference type="Proteomes" id="UP001319861"/>
    </source>
</evidence>
<proteinExistence type="predicted"/>
<dbReference type="PANTHER" id="PTHR36932:SF1">
    <property type="entry name" value="CAPSULAR POLYSACCHARIDE BIOSYNTHESIS PROTEIN"/>
    <property type="match status" value="1"/>
</dbReference>
<dbReference type="SUPFAM" id="SSF56801">
    <property type="entry name" value="Acetyl-CoA synthetase-like"/>
    <property type="match status" value="1"/>
</dbReference>
<evidence type="ECO:0008006" key="3">
    <source>
        <dbReference type="Google" id="ProtNLM"/>
    </source>
</evidence>